<dbReference type="Pfam" id="PF26563">
    <property type="entry name" value="Rv3660c_N"/>
    <property type="match status" value="1"/>
</dbReference>
<dbReference type="GO" id="GO:0009898">
    <property type="term" value="C:cytoplasmic side of plasma membrane"/>
    <property type="evidence" value="ECO:0007669"/>
    <property type="project" value="TreeGrafter"/>
</dbReference>
<dbReference type="OrthoDB" id="3252838at2"/>
<evidence type="ECO:0000313" key="3">
    <source>
        <dbReference type="Proteomes" id="UP000033393"/>
    </source>
</evidence>
<dbReference type="GO" id="GO:0005829">
    <property type="term" value="C:cytosol"/>
    <property type="evidence" value="ECO:0007669"/>
    <property type="project" value="TreeGrafter"/>
</dbReference>
<dbReference type="InterPro" id="IPR022521">
    <property type="entry name" value="Rv3660c"/>
</dbReference>
<dbReference type="InterPro" id="IPR027417">
    <property type="entry name" value="P-loop_NTPase"/>
</dbReference>
<dbReference type="Gene3D" id="3.40.50.300">
    <property type="entry name" value="P-loop containing nucleotide triphosphate hydrolases"/>
    <property type="match status" value="1"/>
</dbReference>
<reference evidence="2 3" key="1">
    <citation type="submission" date="2015-02" db="EMBL/GenBank/DDBJ databases">
        <authorList>
            <person name="Ju K.-S."/>
            <person name="Doroghazi J.R."/>
            <person name="Metcalf W."/>
        </authorList>
    </citation>
    <scope>NUCLEOTIDE SEQUENCE [LARGE SCALE GENOMIC DNA]</scope>
    <source>
        <strain evidence="2 3">NRRL B-16140</strain>
    </source>
</reference>
<dbReference type="EMBL" id="JYJG01000069">
    <property type="protein sequence ID" value="KJK50024.1"/>
    <property type="molecule type" value="Genomic_DNA"/>
</dbReference>
<feature type="domain" description="Rv3660c-like CheY-like N-terminal" evidence="1">
    <location>
        <begin position="8"/>
        <end position="111"/>
    </location>
</feature>
<sequence length="344" mass="35015">MTHPIALLTDQDLLDEVLRMAAAADCSVSCAPDVTSLRSQWHSAPLVLLDPPAVSACLDANLPRRSGVLVVHGGDPPWAPAVALGADRVLELPLDGRSLVSALADVGEGPPSDRGRVVSFVGGRGGSGASILAIAAGREAVAAGGEAMLVDCDPLGGGIDLALGTESDEGARWPGVHCSGGRVPMSALRAALPVTGSLSVLACDRTGPDPEPAAVAAVLDAGRRSGCTVVCDLPRHPTAAASAALDRTDLTVLVVPAEVRATAAASRVATRLLTQGRNIRLVVRGPSPGNLQAAEMADVIGVPLLTQMRPEPGLAESLERGSFPRNPKGPLATAARLVLKELRP</sequence>
<organism evidence="2 3">
    <name type="scientific">Lentzea aerocolonigenes</name>
    <name type="common">Lechevalieria aerocolonigenes</name>
    <name type="synonym">Saccharothrix aerocolonigenes</name>
    <dbReference type="NCBI Taxonomy" id="68170"/>
    <lineage>
        <taxon>Bacteria</taxon>
        <taxon>Bacillati</taxon>
        <taxon>Actinomycetota</taxon>
        <taxon>Actinomycetes</taxon>
        <taxon>Pseudonocardiales</taxon>
        <taxon>Pseudonocardiaceae</taxon>
        <taxon>Lentzea</taxon>
    </lineage>
</organism>
<evidence type="ECO:0000259" key="1">
    <source>
        <dbReference type="Pfam" id="PF26563"/>
    </source>
</evidence>
<dbReference type="GO" id="GO:0016887">
    <property type="term" value="F:ATP hydrolysis activity"/>
    <property type="evidence" value="ECO:0007669"/>
    <property type="project" value="TreeGrafter"/>
</dbReference>
<dbReference type="STRING" id="68170.GCA_000974445_09832"/>
<protein>
    <recommendedName>
        <fullName evidence="1">Rv3660c-like CheY-like N-terminal domain-containing protein</fullName>
    </recommendedName>
</protein>
<dbReference type="RefSeq" id="WP_045311625.1">
    <property type="nucleotide sequence ID" value="NZ_JYJG01000069.1"/>
</dbReference>
<dbReference type="GO" id="GO:0051782">
    <property type="term" value="P:negative regulation of cell division"/>
    <property type="evidence" value="ECO:0007669"/>
    <property type="project" value="TreeGrafter"/>
</dbReference>
<dbReference type="NCBIfam" id="TIGR03815">
    <property type="entry name" value="CpaE_hom_Actino"/>
    <property type="match status" value="1"/>
</dbReference>
<dbReference type="eggNOG" id="COG1192">
    <property type="taxonomic scope" value="Bacteria"/>
</dbReference>
<proteinExistence type="predicted"/>
<dbReference type="AlphaFoldDB" id="A0A0F0H2U2"/>
<dbReference type="SUPFAM" id="SSF52540">
    <property type="entry name" value="P-loop containing nucleoside triphosphate hydrolases"/>
    <property type="match status" value="1"/>
</dbReference>
<name>A0A0F0H2U2_LENAE</name>
<dbReference type="InterPro" id="IPR050625">
    <property type="entry name" value="ParA/MinD_ATPase"/>
</dbReference>
<gene>
    <name evidence="2" type="ORF">UK23_12280</name>
</gene>
<evidence type="ECO:0000313" key="2">
    <source>
        <dbReference type="EMBL" id="KJK50024.1"/>
    </source>
</evidence>
<dbReference type="PANTHER" id="PTHR43384:SF11">
    <property type="entry name" value="SEPTUM SITE DETERMINING PROTEIN"/>
    <property type="match status" value="1"/>
</dbReference>
<dbReference type="PANTHER" id="PTHR43384">
    <property type="entry name" value="SEPTUM SITE-DETERMINING PROTEIN MIND HOMOLOG, CHLOROPLASTIC-RELATED"/>
    <property type="match status" value="1"/>
</dbReference>
<dbReference type="InterPro" id="IPR059050">
    <property type="entry name" value="Rv3660c_N"/>
</dbReference>
<dbReference type="GO" id="GO:0005524">
    <property type="term" value="F:ATP binding"/>
    <property type="evidence" value="ECO:0007669"/>
    <property type="project" value="TreeGrafter"/>
</dbReference>
<dbReference type="PATRIC" id="fig|68170.10.peg.1779"/>
<dbReference type="Proteomes" id="UP000033393">
    <property type="component" value="Unassembled WGS sequence"/>
</dbReference>
<accession>A0A0F0H2U2</accession>
<comment type="caution">
    <text evidence="2">The sequence shown here is derived from an EMBL/GenBank/DDBJ whole genome shotgun (WGS) entry which is preliminary data.</text>
</comment>
<keyword evidence="3" id="KW-1185">Reference proteome</keyword>